<dbReference type="OrthoDB" id="10326294at2759"/>
<evidence type="ECO:0000313" key="3">
    <source>
        <dbReference type="Proteomes" id="UP000291343"/>
    </source>
</evidence>
<sequence>MGSKFCGLPLKCVSTVIGLLFLIIAMVLIVVLSWVLMALLKLNDVDVGDRKSMIWIGLSCLQIYFGMNIIMVCGSVILNIYLLVGICKKKSRFLLPFIVFKLFTTICVSFGMILYSHTLLSTILLVLYSVTVITFLAILHVYYRELKEEKNEEMSITLDTLGSRT</sequence>
<keyword evidence="1" id="KW-0812">Transmembrane</keyword>
<keyword evidence="1" id="KW-0472">Membrane</keyword>
<feature type="transmembrane region" description="Helical" evidence="1">
    <location>
        <begin position="52"/>
        <end position="81"/>
    </location>
</feature>
<feature type="transmembrane region" description="Helical" evidence="1">
    <location>
        <begin position="121"/>
        <end position="143"/>
    </location>
</feature>
<feature type="transmembrane region" description="Helical" evidence="1">
    <location>
        <begin position="12"/>
        <end position="40"/>
    </location>
</feature>
<comment type="caution">
    <text evidence="2">The sequence shown here is derived from an EMBL/GenBank/DDBJ whole genome shotgun (WGS) entry which is preliminary data.</text>
</comment>
<dbReference type="AlphaFoldDB" id="A0A482WFF9"/>
<organism evidence="2 3">
    <name type="scientific">Laodelphax striatellus</name>
    <name type="common">Small brown planthopper</name>
    <name type="synonym">Delphax striatella</name>
    <dbReference type="NCBI Taxonomy" id="195883"/>
    <lineage>
        <taxon>Eukaryota</taxon>
        <taxon>Metazoa</taxon>
        <taxon>Ecdysozoa</taxon>
        <taxon>Arthropoda</taxon>
        <taxon>Hexapoda</taxon>
        <taxon>Insecta</taxon>
        <taxon>Pterygota</taxon>
        <taxon>Neoptera</taxon>
        <taxon>Paraneoptera</taxon>
        <taxon>Hemiptera</taxon>
        <taxon>Auchenorrhyncha</taxon>
        <taxon>Fulgoroidea</taxon>
        <taxon>Delphacidae</taxon>
        <taxon>Criomorphinae</taxon>
        <taxon>Laodelphax</taxon>
    </lineage>
</organism>
<dbReference type="Proteomes" id="UP000291343">
    <property type="component" value="Unassembled WGS sequence"/>
</dbReference>
<evidence type="ECO:0000256" key="1">
    <source>
        <dbReference type="SAM" id="Phobius"/>
    </source>
</evidence>
<feature type="transmembrane region" description="Helical" evidence="1">
    <location>
        <begin position="93"/>
        <end position="115"/>
    </location>
</feature>
<dbReference type="EMBL" id="QKKF02037369">
    <property type="protein sequence ID" value="RZF32269.1"/>
    <property type="molecule type" value="Genomic_DNA"/>
</dbReference>
<protein>
    <submittedName>
        <fullName evidence="2">Uncharacterized protein</fullName>
    </submittedName>
</protein>
<keyword evidence="1" id="KW-1133">Transmembrane helix</keyword>
<evidence type="ECO:0000313" key="2">
    <source>
        <dbReference type="EMBL" id="RZF32269.1"/>
    </source>
</evidence>
<proteinExistence type="predicted"/>
<keyword evidence="3" id="KW-1185">Reference proteome</keyword>
<name>A0A482WFF9_LAOST</name>
<accession>A0A482WFF9</accession>
<gene>
    <name evidence="2" type="ORF">LSTR_LSTR009458</name>
</gene>
<reference evidence="2 3" key="1">
    <citation type="journal article" date="2017" name="Gigascience">
        <title>Genome sequence of the small brown planthopper, Laodelphax striatellus.</title>
        <authorList>
            <person name="Zhu J."/>
            <person name="Jiang F."/>
            <person name="Wang X."/>
            <person name="Yang P."/>
            <person name="Bao Y."/>
            <person name="Zhao W."/>
            <person name="Wang W."/>
            <person name="Lu H."/>
            <person name="Wang Q."/>
            <person name="Cui N."/>
            <person name="Li J."/>
            <person name="Chen X."/>
            <person name="Luo L."/>
            <person name="Yu J."/>
            <person name="Kang L."/>
            <person name="Cui F."/>
        </authorList>
    </citation>
    <scope>NUCLEOTIDE SEQUENCE [LARGE SCALE GENOMIC DNA]</scope>
    <source>
        <strain evidence="2">Lst14</strain>
    </source>
</reference>
<dbReference type="InParanoid" id="A0A482WFF9"/>